<feature type="DNA-binding region" description="H-T-H motif" evidence="4">
    <location>
        <begin position="33"/>
        <end position="52"/>
    </location>
</feature>
<reference evidence="6 7" key="1">
    <citation type="submission" date="2019-12" db="EMBL/GenBank/DDBJ databases">
        <title>Maritimibacter sp. nov. sp. isolated from sea sand.</title>
        <authorList>
            <person name="Kim J."/>
            <person name="Jeong S.E."/>
            <person name="Jung H.S."/>
            <person name="Jeon C.O."/>
        </authorList>
    </citation>
    <scope>NUCLEOTIDE SEQUENCE [LARGE SCALE GENOMIC DNA]</scope>
    <source>
        <strain evidence="6 7">DP07</strain>
    </source>
</reference>
<evidence type="ECO:0000256" key="3">
    <source>
        <dbReference type="ARBA" id="ARBA00023163"/>
    </source>
</evidence>
<proteinExistence type="predicted"/>
<keyword evidence="7" id="KW-1185">Reference proteome</keyword>
<dbReference type="Proteomes" id="UP000467322">
    <property type="component" value="Unassembled WGS sequence"/>
</dbReference>
<dbReference type="PROSITE" id="PS50977">
    <property type="entry name" value="HTH_TETR_2"/>
    <property type="match status" value="1"/>
</dbReference>
<evidence type="ECO:0000313" key="7">
    <source>
        <dbReference type="Proteomes" id="UP000467322"/>
    </source>
</evidence>
<dbReference type="SUPFAM" id="SSF46689">
    <property type="entry name" value="Homeodomain-like"/>
    <property type="match status" value="1"/>
</dbReference>
<dbReference type="InterPro" id="IPR036271">
    <property type="entry name" value="Tet_transcr_reg_TetR-rel_C_sf"/>
</dbReference>
<comment type="caution">
    <text evidence="6">The sequence shown here is derived from an EMBL/GenBank/DDBJ whole genome shotgun (WGS) entry which is preliminary data.</text>
</comment>
<organism evidence="6 7">
    <name type="scientific">Maritimibacter harenae</name>
    <dbReference type="NCBI Taxonomy" id="2606218"/>
    <lineage>
        <taxon>Bacteria</taxon>
        <taxon>Pseudomonadati</taxon>
        <taxon>Pseudomonadota</taxon>
        <taxon>Alphaproteobacteria</taxon>
        <taxon>Rhodobacterales</taxon>
        <taxon>Roseobacteraceae</taxon>
        <taxon>Maritimibacter</taxon>
    </lineage>
</organism>
<keyword evidence="2 4" id="KW-0238">DNA-binding</keyword>
<dbReference type="InterPro" id="IPR001647">
    <property type="entry name" value="HTH_TetR"/>
</dbReference>
<dbReference type="RefSeq" id="WP_161352307.1">
    <property type="nucleotide sequence ID" value="NZ_WTUX01000017.1"/>
</dbReference>
<dbReference type="Gene3D" id="1.10.357.10">
    <property type="entry name" value="Tetracycline Repressor, domain 2"/>
    <property type="match status" value="1"/>
</dbReference>
<gene>
    <name evidence="6" type="ORF">GQE99_14310</name>
</gene>
<evidence type="ECO:0000256" key="2">
    <source>
        <dbReference type="ARBA" id="ARBA00023125"/>
    </source>
</evidence>
<evidence type="ECO:0000256" key="1">
    <source>
        <dbReference type="ARBA" id="ARBA00023015"/>
    </source>
</evidence>
<name>A0A845M942_9RHOB</name>
<dbReference type="InterPro" id="IPR025996">
    <property type="entry name" value="MT1864/Rv1816-like_C"/>
</dbReference>
<sequence>MSQKKSHHHGNLRAALVDAGLALVRDGGPDALSIRKVAAAANVSHAAPAHHFPTLAHLRTAVIAEGYRRFRAFMEEAIAQAPDTAHDRALGACFGYLRFARAYPGLFDLMFGTHAHDHEDAELCAASDESYAVLARVSAPFAGNDPADTELAIWSLVHGFASLAVGGQKMLADQETAEAFFTRLFARLDLVETAPATPRPAPEI</sequence>
<keyword evidence="3" id="KW-0804">Transcription</keyword>
<evidence type="ECO:0000313" key="6">
    <source>
        <dbReference type="EMBL" id="MZR14193.1"/>
    </source>
</evidence>
<dbReference type="InterPro" id="IPR009057">
    <property type="entry name" value="Homeodomain-like_sf"/>
</dbReference>
<dbReference type="Pfam" id="PF00440">
    <property type="entry name" value="TetR_N"/>
    <property type="match status" value="1"/>
</dbReference>
<evidence type="ECO:0000259" key="5">
    <source>
        <dbReference type="PROSITE" id="PS50977"/>
    </source>
</evidence>
<protein>
    <submittedName>
        <fullName evidence="6">TetR family transcriptional regulator</fullName>
    </submittedName>
</protein>
<dbReference type="GO" id="GO:0003677">
    <property type="term" value="F:DNA binding"/>
    <property type="evidence" value="ECO:0007669"/>
    <property type="project" value="UniProtKB-UniRule"/>
</dbReference>
<dbReference type="AlphaFoldDB" id="A0A845M942"/>
<dbReference type="Pfam" id="PF13305">
    <property type="entry name" value="TetR_C_33"/>
    <property type="match status" value="1"/>
</dbReference>
<feature type="domain" description="HTH tetR-type" evidence="5">
    <location>
        <begin position="10"/>
        <end position="70"/>
    </location>
</feature>
<dbReference type="SUPFAM" id="SSF48498">
    <property type="entry name" value="Tetracyclin repressor-like, C-terminal domain"/>
    <property type="match status" value="1"/>
</dbReference>
<dbReference type="EMBL" id="WTUX01000017">
    <property type="protein sequence ID" value="MZR14193.1"/>
    <property type="molecule type" value="Genomic_DNA"/>
</dbReference>
<evidence type="ECO:0000256" key="4">
    <source>
        <dbReference type="PROSITE-ProRule" id="PRU00335"/>
    </source>
</evidence>
<accession>A0A845M942</accession>
<keyword evidence="1" id="KW-0805">Transcription regulation</keyword>